<reference evidence="1" key="1">
    <citation type="submission" date="2020-05" db="EMBL/GenBank/DDBJ databases">
        <authorList>
            <person name="Chiriac C."/>
            <person name="Salcher M."/>
            <person name="Ghai R."/>
            <person name="Kavagutti S V."/>
        </authorList>
    </citation>
    <scope>NUCLEOTIDE SEQUENCE</scope>
</reference>
<sequence>MDEIRKNLPERFSPDYQAGLERVKARIVNKMWRGGDIGDVLREYAYVAEMDEVVTGDYVRYVSFDGGELKRGGLVVGLDYDLSNLKLRSGYRLWTIRYDTHIIFRRRSVDEMIALGL</sequence>
<evidence type="ECO:0000313" key="1">
    <source>
        <dbReference type="EMBL" id="CAB4579639.1"/>
    </source>
</evidence>
<accession>A0A6J6EWE5</accession>
<organism evidence="1">
    <name type="scientific">freshwater metagenome</name>
    <dbReference type="NCBI Taxonomy" id="449393"/>
    <lineage>
        <taxon>unclassified sequences</taxon>
        <taxon>metagenomes</taxon>
        <taxon>ecological metagenomes</taxon>
    </lineage>
</organism>
<proteinExistence type="predicted"/>
<gene>
    <name evidence="1" type="ORF">UFOPK1726_00817</name>
</gene>
<dbReference type="EMBL" id="CAEZTT010000092">
    <property type="protein sequence ID" value="CAB4579639.1"/>
    <property type="molecule type" value="Genomic_DNA"/>
</dbReference>
<dbReference type="AlphaFoldDB" id="A0A6J6EWE5"/>
<name>A0A6J6EWE5_9ZZZZ</name>
<protein>
    <submittedName>
        <fullName evidence="1">Unannotated protein</fullName>
    </submittedName>
</protein>